<dbReference type="AlphaFoldDB" id="A0A1H9N393"/>
<evidence type="ECO:0000313" key="2">
    <source>
        <dbReference type="EMBL" id="SER30291.1"/>
    </source>
</evidence>
<name>A0A1H9N393_9BACT</name>
<sequence length="257" mass="27969">MKGAILGDIIGSRFERGGAKDYDFSLFTTDCQFTDDTVLTVAIADAILHQEDFGEAIKTYALRYPDAGYGGTFRKWMRDELEEEYTSWGNGSAMRVSPVGWLYNDLETVLAQAKATAMPTHGHPEGVKGAQAIATAIFLARQGGGKEDIRQYVSQTFGYNLRRTIEEIRPDYAFDVSCAGSVPEAIIAFLDSKDLVDSIRLAVSLGGDTDTQAAMAGCIAEAFYGGIDPALEEVMNAFLPNEFIDVVGKFERALQVG</sequence>
<dbReference type="SUPFAM" id="SSF101478">
    <property type="entry name" value="ADP-ribosylglycohydrolase"/>
    <property type="match status" value="1"/>
</dbReference>
<protein>
    <submittedName>
        <fullName evidence="2">ADP-ribosylglycohydrolase</fullName>
    </submittedName>
</protein>
<evidence type="ECO:0000313" key="3">
    <source>
        <dbReference type="Proteomes" id="UP000199021"/>
    </source>
</evidence>
<accession>A0A1H9N393</accession>
<feature type="binding site" evidence="1">
    <location>
        <position position="36"/>
    </location>
    <ligand>
        <name>Mg(2+)</name>
        <dbReference type="ChEBI" id="CHEBI:18420"/>
        <label>1</label>
    </ligand>
</feature>
<dbReference type="Pfam" id="PF03747">
    <property type="entry name" value="ADP_ribosyl_GH"/>
    <property type="match status" value="1"/>
</dbReference>
<dbReference type="Proteomes" id="UP000199021">
    <property type="component" value="Unassembled WGS sequence"/>
</dbReference>
<keyword evidence="2" id="KW-0378">Hydrolase</keyword>
<gene>
    <name evidence="2" type="ORF">SAMN05444359_13333</name>
</gene>
<feature type="binding site" evidence="1">
    <location>
        <position position="208"/>
    </location>
    <ligand>
        <name>Mg(2+)</name>
        <dbReference type="ChEBI" id="CHEBI:18420"/>
        <label>1</label>
    </ligand>
</feature>
<dbReference type="RefSeq" id="WP_090172726.1">
    <property type="nucleotide sequence ID" value="NZ_FOFB01000033.1"/>
</dbReference>
<comment type="cofactor">
    <cofactor evidence="1">
        <name>Mg(2+)</name>
        <dbReference type="ChEBI" id="CHEBI:18420"/>
    </cofactor>
    <text evidence="1">Binds 2 magnesium ions per subunit.</text>
</comment>
<dbReference type="GO" id="GO:0046872">
    <property type="term" value="F:metal ion binding"/>
    <property type="evidence" value="ECO:0007669"/>
    <property type="project" value="UniProtKB-KW"/>
</dbReference>
<keyword evidence="1" id="KW-0460">Magnesium</keyword>
<dbReference type="PANTHER" id="PTHR16222:SF12">
    <property type="entry name" value="ADP-RIBOSYLGLYCOHYDROLASE-RELATED"/>
    <property type="match status" value="1"/>
</dbReference>
<dbReference type="InterPro" id="IPR005502">
    <property type="entry name" value="Ribosyl_crysJ1"/>
</dbReference>
<reference evidence="3" key="1">
    <citation type="submission" date="2016-10" db="EMBL/GenBank/DDBJ databases">
        <authorList>
            <person name="Varghese N."/>
            <person name="Submissions S."/>
        </authorList>
    </citation>
    <scope>NUCLEOTIDE SEQUENCE [LARGE SCALE GENOMIC DNA]</scope>
    <source>
        <strain evidence="3">DSM 24740</strain>
    </source>
</reference>
<feature type="binding site" evidence="1">
    <location>
        <position position="211"/>
    </location>
    <ligand>
        <name>Mg(2+)</name>
        <dbReference type="ChEBI" id="CHEBI:18420"/>
        <label>1</label>
    </ligand>
</feature>
<dbReference type="STRING" id="478744.SAMN05444359_13333"/>
<feature type="binding site" evidence="1">
    <location>
        <position position="35"/>
    </location>
    <ligand>
        <name>Mg(2+)</name>
        <dbReference type="ChEBI" id="CHEBI:18420"/>
        <label>1</label>
    </ligand>
</feature>
<keyword evidence="1" id="KW-0479">Metal-binding</keyword>
<dbReference type="PANTHER" id="PTHR16222">
    <property type="entry name" value="ADP-RIBOSYLGLYCOHYDROLASE"/>
    <property type="match status" value="1"/>
</dbReference>
<dbReference type="EMBL" id="FOFB01000033">
    <property type="protein sequence ID" value="SER30291.1"/>
    <property type="molecule type" value="Genomic_DNA"/>
</dbReference>
<feature type="binding site" evidence="1">
    <location>
        <position position="34"/>
    </location>
    <ligand>
        <name>Mg(2+)</name>
        <dbReference type="ChEBI" id="CHEBI:18420"/>
        <label>1</label>
    </ligand>
</feature>
<organism evidence="2 3">
    <name type="scientific">Neolewinella agarilytica</name>
    <dbReference type="NCBI Taxonomy" id="478744"/>
    <lineage>
        <taxon>Bacteria</taxon>
        <taxon>Pseudomonadati</taxon>
        <taxon>Bacteroidota</taxon>
        <taxon>Saprospiria</taxon>
        <taxon>Saprospirales</taxon>
        <taxon>Lewinellaceae</taxon>
        <taxon>Neolewinella</taxon>
    </lineage>
</organism>
<dbReference type="OrthoDB" id="9798107at2"/>
<dbReference type="InParanoid" id="A0A1H9N393"/>
<proteinExistence type="predicted"/>
<feature type="binding site" evidence="1">
    <location>
        <position position="210"/>
    </location>
    <ligand>
        <name>Mg(2+)</name>
        <dbReference type="ChEBI" id="CHEBI:18420"/>
        <label>1</label>
    </ligand>
</feature>
<keyword evidence="3" id="KW-1185">Reference proteome</keyword>
<dbReference type="InterPro" id="IPR036705">
    <property type="entry name" value="Ribosyl_crysJ1_sf"/>
</dbReference>
<dbReference type="InterPro" id="IPR050792">
    <property type="entry name" value="ADP-ribosylglycohydrolase"/>
</dbReference>
<dbReference type="Gene3D" id="1.10.4080.10">
    <property type="entry name" value="ADP-ribosylation/Crystallin J1"/>
    <property type="match status" value="1"/>
</dbReference>
<dbReference type="GO" id="GO:0016787">
    <property type="term" value="F:hydrolase activity"/>
    <property type="evidence" value="ECO:0007669"/>
    <property type="project" value="UniProtKB-KW"/>
</dbReference>
<evidence type="ECO:0000256" key="1">
    <source>
        <dbReference type="PIRSR" id="PIRSR605502-1"/>
    </source>
</evidence>